<feature type="transmembrane region" description="Helical" evidence="12">
    <location>
        <begin position="7"/>
        <end position="30"/>
    </location>
</feature>
<dbReference type="Gene3D" id="1.10.287.130">
    <property type="match status" value="1"/>
</dbReference>
<dbReference type="Pfam" id="PF02518">
    <property type="entry name" value="HATPase_c"/>
    <property type="match status" value="1"/>
</dbReference>
<organism evidence="15 16">
    <name type="scientific">Planococcus rifietoensis</name>
    <dbReference type="NCBI Taxonomy" id="200991"/>
    <lineage>
        <taxon>Bacteria</taxon>
        <taxon>Bacillati</taxon>
        <taxon>Bacillota</taxon>
        <taxon>Bacilli</taxon>
        <taxon>Bacillales</taxon>
        <taxon>Caryophanaceae</taxon>
        <taxon>Planococcus</taxon>
    </lineage>
</organism>
<dbReference type="GO" id="GO:0000155">
    <property type="term" value="F:phosphorelay sensor kinase activity"/>
    <property type="evidence" value="ECO:0007669"/>
    <property type="project" value="InterPro"/>
</dbReference>
<feature type="transmembrane region" description="Helical" evidence="12">
    <location>
        <begin position="42"/>
        <end position="61"/>
    </location>
</feature>
<dbReference type="FunFam" id="3.30.565.10:FF:000006">
    <property type="entry name" value="Sensor histidine kinase WalK"/>
    <property type="match status" value="1"/>
</dbReference>
<gene>
    <name evidence="15" type="ORF">AUC31_03445</name>
</gene>
<dbReference type="Proteomes" id="UP000067683">
    <property type="component" value="Chromosome"/>
</dbReference>
<keyword evidence="6" id="KW-0808">Transferase</keyword>
<comment type="subcellular location">
    <subcellularLocation>
        <location evidence="2">Cell membrane</location>
        <topology evidence="2">Multi-pass membrane protein</topology>
    </subcellularLocation>
</comment>
<dbReference type="GO" id="GO:0004721">
    <property type="term" value="F:phosphoprotein phosphatase activity"/>
    <property type="evidence" value="ECO:0007669"/>
    <property type="project" value="TreeGrafter"/>
</dbReference>
<dbReference type="GO" id="GO:0016036">
    <property type="term" value="P:cellular response to phosphate starvation"/>
    <property type="evidence" value="ECO:0007669"/>
    <property type="project" value="TreeGrafter"/>
</dbReference>
<evidence type="ECO:0000259" key="14">
    <source>
        <dbReference type="PROSITE" id="PS50112"/>
    </source>
</evidence>
<dbReference type="InterPro" id="IPR003594">
    <property type="entry name" value="HATPase_dom"/>
</dbReference>
<dbReference type="NCBIfam" id="NF046044">
    <property type="entry name" value="PnpS"/>
    <property type="match status" value="1"/>
</dbReference>
<dbReference type="NCBIfam" id="TIGR00229">
    <property type="entry name" value="sensory_box"/>
    <property type="match status" value="1"/>
</dbReference>
<dbReference type="PROSITE" id="PS50112">
    <property type="entry name" value="PAS"/>
    <property type="match status" value="1"/>
</dbReference>
<dbReference type="SUPFAM" id="SSF47384">
    <property type="entry name" value="Homodimeric domain of signal transducing histidine kinase"/>
    <property type="match status" value="1"/>
</dbReference>
<dbReference type="InterPro" id="IPR036097">
    <property type="entry name" value="HisK_dim/P_sf"/>
</dbReference>
<dbReference type="InterPro" id="IPR000014">
    <property type="entry name" value="PAS"/>
</dbReference>
<dbReference type="CDD" id="cd00082">
    <property type="entry name" value="HisKA"/>
    <property type="match status" value="1"/>
</dbReference>
<dbReference type="CDD" id="cd00130">
    <property type="entry name" value="PAS"/>
    <property type="match status" value="1"/>
</dbReference>
<dbReference type="OrthoDB" id="9813151at2"/>
<dbReference type="RefSeq" id="WP_058381078.1">
    <property type="nucleotide sequence ID" value="NZ_CP013659.2"/>
</dbReference>
<dbReference type="KEGG" id="prt:AUC31_03445"/>
<keyword evidence="12" id="KW-0812">Transmembrane</keyword>
<dbReference type="PROSITE" id="PS50109">
    <property type="entry name" value="HIS_KIN"/>
    <property type="match status" value="1"/>
</dbReference>
<comment type="catalytic activity">
    <reaction evidence="1">
        <text>ATP + protein L-histidine = ADP + protein N-phospho-L-histidine.</text>
        <dbReference type="EC" id="2.7.13.3"/>
    </reaction>
</comment>
<dbReference type="EMBL" id="CP013659">
    <property type="protein sequence ID" value="ALS74371.1"/>
    <property type="molecule type" value="Genomic_DNA"/>
</dbReference>
<dbReference type="GO" id="GO:0005886">
    <property type="term" value="C:plasma membrane"/>
    <property type="evidence" value="ECO:0007669"/>
    <property type="project" value="UniProtKB-SubCell"/>
</dbReference>
<dbReference type="SUPFAM" id="SSF55785">
    <property type="entry name" value="PYP-like sensor domain (PAS domain)"/>
    <property type="match status" value="1"/>
</dbReference>
<dbReference type="InterPro" id="IPR003661">
    <property type="entry name" value="HisK_dim/P_dom"/>
</dbReference>
<evidence type="ECO:0000313" key="16">
    <source>
        <dbReference type="Proteomes" id="UP000067683"/>
    </source>
</evidence>
<evidence type="ECO:0000313" key="15">
    <source>
        <dbReference type="EMBL" id="ALS74371.1"/>
    </source>
</evidence>
<dbReference type="SMART" id="SM00387">
    <property type="entry name" value="HATPase_c"/>
    <property type="match status" value="1"/>
</dbReference>
<dbReference type="InterPro" id="IPR035965">
    <property type="entry name" value="PAS-like_dom_sf"/>
</dbReference>
<sequence length="466" mass="51907">MTFRRRLLISLLLWIGTLLIGLYLIVLQFLPLYEEAANKSAVWLALGLIFLVGLGASAVIGNRIIRLQVEPVENATATAVELVKGNYRARAYESDAQGSLELNKTINVLARNLQEVATVRLMEQERLKTLIENMGSALIMIDRQGTISLVNRAFLEETGLSSDAVLGSLYREISIAPELKSFIETVFMTETRSRDQIEFAEGLKMKNLDVYGAPVIGEHERWLGVVIVFHDITELKKLEQVRKDFVANVSHELRTPVTSIKGFSETLLDGAYQDTDTLLSFLEIIQTESNRLEMLINDLLNLSNMERSAFHIELEPTDMKAVIERAVETVHPKLAEKNISLELDLAPVIVNGDGNRLIQVIVNLLINACTYSQENTKVSLKLYAEGDQAIVEVEDQGIGIEASEIGRLFERFYRVDRARSRNSGGTGLGLSIVKHIIEAHHGNVEVESEVGVGTTFTVHLPLAEEI</sequence>
<keyword evidence="12" id="KW-1133">Transmembrane helix</keyword>
<reference evidence="15" key="1">
    <citation type="submission" date="2016-01" db="EMBL/GenBank/DDBJ databases">
        <title>Complete genome of Planococcus rifietoensis type strain M8.</title>
        <authorList>
            <person name="See-Too W.S."/>
        </authorList>
    </citation>
    <scope>NUCLEOTIDE SEQUENCE [LARGE SCALE GENOMIC DNA]</scope>
    <source>
        <strain evidence="15">M8</strain>
    </source>
</reference>
<feature type="domain" description="Histidine kinase" evidence="13">
    <location>
        <begin position="248"/>
        <end position="464"/>
    </location>
</feature>
<evidence type="ECO:0000256" key="1">
    <source>
        <dbReference type="ARBA" id="ARBA00000085"/>
    </source>
</evidence>
<dbReference type="InterPro" id="IPR004358">
    <property type="entry name" value="Sig_transdc_His_kin-like_C"/>
</dbReference>
<keyword evidence="5" id="KW-0597">Phosphoprotein</keyword>
<evidence type="ECO:0000256" key="10">
    <source>
        <dbReference type="ARBA" id="ARBA00023012"/>
    </source>
</evidence>
<dbReference type="PANTHER" id="PTHR45453:SF1">
    <property type="entry name" value="PHOSPHATE REGULON SENSOR PROTEIN PHOR"/>
    <property type="match status" value="1"/>
</dbReference>
<dbReference type="SMART" id="SM00091">
    <property type="entry name" value="PAS"/>
    <property type="match status" value="1"/>
</dbReference>
<dbReference type="InterPro" id="IPR013767">
    <property type="entry name" value="PAS_fold"/>
</dbReference>
<keyword evidence="11 12" id="KW-0472">Membrane</keyword>
<dbReference type="Pfam" id="PF00512">
    <property type="entry name" value="HisKA"/>
    <property type="match status" value="1"/>
</dbReference>
<evidence type="ECO:0000256" key="5">
    <source>
        <dbReference type="ARBA" id="ARBA00022553"/>
    </source>
</evidence>
<evidence type="ECO:0000256" key="9">
    <source>
        <dbReference type="ARBA" id="ARBA00022840"/>
    </source>
</evidence>
<evidence type="ECO:0000256" key="7">
    <source>
        <dbReference type="ARBA" id="ARBA00022741"/>
    </source>
</evidence>
<dbReference type="GO" id="GO:0005524">
    <property type="term" value="F:ATP binding"/>
    <property type="evidence" value="ECO:0007669"/>
    <property type="project" value="UniProtKB-KW"/>
</dbReference>
<dbReference type="GO" id="GO:0006355">
    <property type="term" value="P:regulation of DNA-templated transcription"/>
    <property type="evidence" value="ECO:0007669"/>
    <property type="project" value="InterPro"/>
</dbReference>
<keyword evidence="9" id="KW-0067">ATP-binding</keyword>
<evidence type="ECO:0000259" key="13">
    <source>
        <dbReference type="PROSITE" id="PS50109"/>
    </source>
</evidence>
<name>A0A0U2XMQ1_9BACL</name>
<evidence type="ECO:0000256" key="4">
    <source>
        <dbReference type="ARBA" id="ARBA00022475"/>
    </source>
</evidence>
<dbReference type="SUPFAM" id="SSF55874">
    <property type="entry name" value="ATPase domain of HSP90 chaperone/DNA topoisomerase II/histidine kinase"/>
    <property type="match status" value="1"/>
</dbReference>
<dbReference type="Gene3D" id="3.30.450.20">
    <property type="entry name" value="PAS domain"/>
    <property type="match status" value="1"/>
</dbReference>
<dbReference type="CDD" id="cd00075">
    <property type="entry name" value="HATPase"/>
    <property type="match status" value="1"/>
</dbReference>
<dbReference type="PRINTS" id="PR00344">
    <property type="entry name" value="BCTRLSENSOR"/>
</dbReference>
<dbReference type="SMART" id="SM00388">
    <property type="entry name" value="HisKA"/>
    <property type="match status" value="1"/>
</dbReference>
<evidence type="ECO:0000256" key="11">
    <source>
        <dbReference type="ARBA" id="ARBA00023136"/>
    </source>
</evidence>
<evidence type="ECO:0000256" key="8">
    <source>
        <dbReference type="ARBA" id="ARBA00022777"/>
    </source>
</evidence>
<keyword evidence="8 15" id="KW-0418">Kinase</keyword>
<dbReference type="Pfam" id="PF00989">
    <property type="entry name" value="PAS"/>
    <property type="match status" value="1"/>
</dbReference>
<dbReference type="InterPro" id="IPR050351">
    <property type="entry name" value="BphY/WalK/GraS-like"/>
</dbReference>
<evidence type="ECO:0000256" key="3">
    <source>
        <dbReference type="ARBA" id="ARBA00012438"/>
    </source>
</evidence>
<evidence type="ECO:0000256" key="2">
    <source>
        <dbReference type="ARBA" id="ARBA00004651"/>
    </source>
</evidence>
<protein>
    <recommendedName>
        <fullName evidence="3">histidine kinase</fullName>
        <ecNumber evidence="3">2.7.13.3</ecNumber>
    </recommendedName>
</protein>
<dbReference type="InterPro" id="IPR036890">
    <property type="entry name" value="HATPase_C_sf"/>
</dbReference>
<dbReference type="AlphaFoldDB" id="A0A0U2XMQ1"/>
<dbReference type="InterPro" id="IPR005467">
    <property type="entry name" value="His_kinase_dom"/>
</dbReference>
<dbReference type="FunFam" id="1.10.287.130:FF:000008">
    <property type="entry name" value="Two-component sensor histidine kinase"/>
    <property type="match status" value="1"/>
</dbReference>
<keyword evidence="4" id="KW-1003">Cell membrane</keyword>
<accession>A0A0U2XMQ1</accession>
<keyword evidence="10" id="KW-0902">Two-component regulatory system</keyword>
<proteinExistence type="predicted"/>
<dbReference type="Gene3D" id="3.30.565.10">
    <property type="entry name" value="Histidine kinase-like ATPase, C-terminal domain"/>
    <property type="match status" value="1"/>
</dbReference>
<dbReference type="STRING" id="200991.AUC31_03445"/>
<feature type="domain" description="PAS" evidence="14">
    <location>
        <begin position="123"/>
        <end position="167"/>
    </location>
</feature>
<dbReference type="PANTHER" id="PTHR45453">
    <property type="entry name" value="PHOSPHATE REGULON SENSOR PROTEIN PHOR"/>
    <property type="match status" value="1"/>
</dbReference>
<keyword evidence="7" id="KW-0547">Nucleotide-binding</keyword>
<evidence type="ECO:0000256" key="6">
    <source>
        <dbReference type="ARBA" id="ARBA00022679"/>
    </source>
</evidence>
<dbReference type="EC" id="2.7.13.3" evidence="3"/>
<keyword evidence="16" id="KW-1185">Reference proteome</keyword>
<evidence type="ECO:0000256" key="12">
    <source>
        <dbReference type="SAM" id="Phobius"/>
    </source>
</evidence>